<dbReference type="STRING" id="1314777.A0A164SNF3"/>
<dbReference type="OrthoDB" id="3235960at2759"/>
<keyword evidence="1" id="KW-0472">Membrane</keyword>
<feature type="transmembrane region" description="Helical" evidence="1">
    <location>
        <begin position="321"/>
        <end position="340"/>
    </location>
</feature>
<gene>
    <name evidence="3" type="ORF">SISNIDRAFT_487316</name>
</gene>
<dbReference type="InterPro" id="IPR045338">
    <property type="entry name" value="DUF6535"/>
</dbReference>
<evidence type="ECO:0000256" key="1">
    <source>
        <dbReference type="SAM" id="Phobius"/>
    </source>
</evidence>
<keyword evidence="1" id="KW-1133">Transmembrane helix</keyword>
<keyword evidence="4" id="KW-1185">Reference proteome</keyword>
<feature type="transmembrane region" description="Helical" evidence="1">
    <location>
        <begin position="281"/>
        <end position="309"/>
    </location>
</feature>
<feature type="transmembrane region" description="Helical" evidence="1">
    <location>
        <begin position="229"/>
        <end position="252"/>
    </location>
</feature>
<proteinExistence type="predicted"/>
<feature type="transmembrane region" description="Helical" evidence="1">
    <location>
        <begin position="176"/>
        <end position="196"/>
    </location>
</feature>
<feature type="domain" description="DUF6535" evidence="2">
    <location>
        <begin position="152"/>
        <end position="310"/>
    </location>
</feature>
<reference evidence="3 4" key="1">
    <citation type="journal article" date="2016" name="Mol. Biol. Evol.">
        <title>Comparative Genomics of Early-Diverging Mushroom-Forming Fungi Provides Insights into the Origins of Lignocellulose Decay Capabilities.</title>
        <authorList>
            <person name="Nagy L.G."/>
            <person name="Riley R."/>
            <person name="Tritt A."/>
            <person name="Adam C."/>
            <person name="Daum C."/>
            <person name="Floudas D."/>
            <person name="Sun H."/>
            <person name="Yadav J.S."/>
            <person name="Pangilinan J."/>
            <person name="Larsson K.H."/>
            <person name="Matsuura K."/>
            <person name="Barry K."/>
            <person name="Labutti K."/>
            <person name="Kuo R."/>
            <person name="Ohm R.A."/>
            <person name="Bhattacharya S.S."/>
            <person name="Shirouzu T."/>
            <person name="Yoshinaga Y."/>
            <person name="Martin F.M."/>
            <person name="Grigoriev I.V."/>
            <person name="Hibbett D.S."/>
        </authorList>
    </citation>
    <scope>NUCLEOTIDE SEQUENCE [LARGE SCALE GENOMIC DNA]</scope>
    <source>
        <strain evidence="3 4">HHB9708</strain>
    </source>
</reference>
<sequence>MVGCKQGWATFALFTNTDPATSADVQYIQLEPAKPQASSDTPSLNFGAHSHRALSYAHSGALTAAAWTMIDDVDEAPSRAKPDLAEALVSRFDKLLFLIENQNDLMAKQREELAGQHQTLKKHTGMLESLEKDATKDDRAHEPRTITDEQTWGALDNESLAKIKVTVDGWRDLMQVSLVFTALFLTVVTAFISPIIQSFTSPTGNNDATIAMPSGKNPLPATSTQLIALFYYLAIITSICNSILCVLGMQWAGRLTAIPIGRTNLERTLAREKRKALADHYMLPLMGILFWTLLAAIIFFVVGFLIQMWELAFSFAERAPILVIGGALATALSVIILGIINATTCHAALQDNSPFEGPLSHAVQIPMDWARQLFSSRRSNGWKAGANQQPDLERAEMTLGREDDVLSLVDVQALTAWEDTEDKDTKALKTYARLVLNTSNTELLERCVPSFDFGNWYAAGDTIFPVFKAVHERFLATDTSFRVKETTVQQLLRFSKWHGWTRPDLFGYQAWRGDLESNRLTQWCKDQCTVLVNSGTDRAREYFPFLAFLTSLEEDNRDLRGYQLETYQASVAAVICSYQNGEVGERRDIFKIALALCKNLVVQTDSFLKDGRSDEATEILSRVSPSSVMHSIFQGSIHDLDFSWTDIGVLVTFITERNEMDIIHELAPFFSSFRKADLGDSEKYVTDYLADLSMGLPPHFVTPNGLDLSPSLAIVTKDLESPRLIFYLYYLTRGGVETLSDLHPARQYWQDCLDIYRSSIFFVGNLGITRLFERYYPRFIPLPSLSDDESDDLIFTLISLFKDDYHILTLHAFKGPFWELLDLDDDRRSRVTITILQEVPLALFIFILMRTSRWDWDRVKSLISSTVQDRELELLAGLTNLIEDHRFMHDHATCMIVLDLLAHLIPNLPSTFSAPPGFDLSELMEGLTRCRPNRKRWRVQSDTIMFYLNHGAFELLANLDYAKHFFEACIQDTRKMKYWDDDAQTSGRTRERSKFYLKTIDTKRQSTSIDIARG</sequence>
<evidence type="ECO:0000259" key="2">
    <source>
        <dbReference type="Pfam" id="PF20153"/>
    </source>
</evidence>
<organism evidence="3 4">
    <name type="scientific">Sistotremastrum niveocremeum HHB9708</name>
    <dbReference type="NCBI Taxonomy" id="1314777"/>
    <lineage>
        <taxon>Eukaryota</taxon>
        <taxon>Fungi</taxon>
        <taxon>Dikarya</taxon>
        <taxon>Basidiomycota</taxon>
        <taxon>Agaricomycotina</taxon>
        <taxon>Agaricomycetes</taxon>
        <taxon>Sistotremastrales</taxon>
        <taxon>Sistotremastraceae</taxon>
        <taxon>Sertulicium</taxon>
        <taxon>Sertulicium niveocremeum</taxon>
    </lineage>
</organism>
<name>A0A164SNF3_9AGAM</name>
<evidence type="ECO:0000313" key="3">
    <source>
        <dbReference type="EMBL" id="KZS91655.1"/>
    </source>
</evidence>
<protein>
    <recommendedName>
        <fullName evidence="2">DUF6535 domain-containing protein</fullName>
    </recommendedName>
</protein>
<accession>A0A164SNF3</accession>
<dbReference type="AlphaFoldDB" id="A0A164SNF3"/>
<evidence type="ECO:0000313" key="4">
    <source>
        <dbReference type="Proteomes" id="UP000076722"/>
    </source>
</evidence>
<dbReference type="EMBL" id="KV419414">
    <property type="protein sequence ID" value="KZS91655.1"/>
    <property type="molecule type" value="Genomic_DNA"/>
</dbReference>
<keyword evidence="1" id="KW-0812">Transmembrane</keyword>
<dbReference type="Pfam" id="PF20153">
    <property type="entry name" value="DUF6535"/>
    <property type="match status" value="1"/>
</dbReference>
<dbReference type="Proteomes" id="UP000076722">
    <property type="component" value="Unassembled WGS sequence"/>
</dbReference>